<keyword evidence="1" id="KW-0479">Metal-binding</keyword>
<dbReference type="AlphaFoldDB" id="A0A8H8R2A4"/>
<sequence>MALPEYEDFFTRLEFDAHNAIPTFIRGDFYDITAPNDPVFYLHHTQLGRLWWKWQQRDLGNRVRKLSKHGHVENVHNVIDMGELAPKIVVRDTLDTLVDPLCYQY</sequence>
<dbReference type="GeneID" id="41986199"/>
<proteinExistence type="predicted"/>
<dbReference type="Proteomes" id="UP000431533">
    <property type="component" value="Unassembled WGS sequence"/>
</dbReference>
<dbReference type="SUPFAM" id="SSF48056">
    <property type="entry name" value="Di-copper centre-containing domain"/>
    <property type="match status" value="1"/>
</dbReference>
<dbReference type="PANTHER" id="PTHR11474:SF126">
    <property type="entry name" value="TYROSINASE-LIKE PROTEIN TYR-1-RELATED"/>
    <property type="match status" value="1"/>
</dbReference>
<evidence type="ECO:0000313" key="4">
    <source>
        <dbReference type="EMBL" id="TVY26376.1"/>
    </source>
</evidence>
<dbReference type="GO" id="GO:0016491">
    <property type="term" value="F:oxidoreductase activity"/>
    <property type="evidence" value="ECO:0007669"/>
    <property type="project" value="InterPro"/>
</dbReference>
<evidence type="ECO:0000256" key="1">
    <source>
        <dbReference type="ARBA" id="ARBA00022723"/>
    </source>
</evidence>
<dbReference type="InterPro" id="IPR002227">
    <property type="entry name" value="Tyrosinase_Cu-bd"/>
</dbReference>
<reference evidence="4 5" key="1">
    <citation type="submission" date="2018-05" db="EMBL/GenBank/DDBJ databases">
        <title>Genome sequencing and assembly of the regulated plant pathogen Lachnellula willkommii and related sister species for the development of diagnostic species identification markers.</title>
        <authorList>
            <person name="Giroux E."/>
            <person name="Bilodeau G."/>
        </authorList>
    </citation>
    <scope>NUCLEOTIDE SEQUENCE [LARGE SCALE GENOMIC DNA]</scope>
    <source>
        <strain evidence="4 5">CBS 185.66</strain>
    </source>
</reference>
<accession>A0A8H8R2A4</accession>
<dbReference type="OrthoDB" id="6132182at2759"/>
<dbReference type="PANTHER" id="PTHR11474">
    <property type="entry name" value="TYROSINASE FAMILY MEMBER"/>
    <property type="match status" value="1"/>
</dbReference>
<dbReference type="InterPro" id="IPR008922">
    <property type="entry name" value="Di-copper_centre_dom_sf"/>
</dbReference>
<keyword evidence="5" id="KW-1185">Reference proteome</keyword>
<organism evidence="4 5">
    <name type="scientific">Lachnellula hyalina</name>
    <dbReference type="NCBI Taxonomy" id="1316788"/>
    <lineage>
        <taxon>Eukaryota</taxon>
        <taxon>Fungi</taxon>
        <taxon>Dikarya</taxon>
        <taxon>Ascomycota</taxon>
        <taxon>Pezizomycotina</taxon>
        <taxon>Leotiomycetes</taxon>
        <taxon>Helotiales</taxon>
        <taxon>Lachnaceae</taxon>
        <taxon>Lachnellula</taxon>
    </lineage>
</organism>
<gene>
    <name evidence="4" type="primary">ustQ_0</name>
    <name evidence="4" type="ORF">LHYA1_G006001</name>
</gene>
<feature type="domain" description="Tyrosinase copper-binding" evidence="3">
    <location>
        <begin position="12"/>
        <end position="57"/>
    </location>
</feature>
<dbReference type="GO" id="GO:0046872">
    <property type="term" value="F:metal ion binding"/>
    <property type="evidence" value="ECO:0007669"/>
    <property type="project" value="UniProtKB-KW"/>
</dbReference>
<evidence type="ECO:0000313" key="5">
    <source>
        <dbReference type="Proteomes" id="UP000431533"/>
    </source>
</evidence>
<keyword evidence="2" id="KW-0186">Copper</keyword>
<dbReference type="Gene3D" id="1.10.1280.10">
    <property type="entry name" value="Di-copper center containing domain from catechol oxidase"/>
    <property type="match status" value="1"/>
</dbReference>
<comment type="caution">
    <text evidence="4">The sequence shown here is derived from an EMBL/GenBank/DDBJ whole genome shotgun (WGS) entry which is preliminary data.</text>
</comment>
<evidence type="ECO:0000259" key="3">
    <source>
        <dbReference type="Pfam" id="PF00264"/>
    </source>
</evidence>
<dbReference type="RefSeq" id="XP_031005164.1">
    <property type="nucleotide sequence ID" value="XM_031150942.1"/>
</dbReference>
<dbReference type="InterPro" id="IPR050316">
    <property type="entry name" value="Tyrosinase/Hemocyanin"/>
</dbReference>
<dbReference type="Pfam" id="PF00264">
    <property type="entry name" value="Tyrosinase"/>
    <property type="match status" value="1"/>
</dbReference>
<protein>
    <submittedName>
        <fullName evidence="4">Tyrosinase</fullName>
    </submittedName>
</protein>
<dbReference type="EMBL" id="QGMH01000071">
    <property type="protein sequence ID" value="TVY26376.1"/>
    <property type="molecule type" value="Genomic_DNA"/>
</dbReference>
<evidence type="ECO:0000256" key="2">
    <source>
        <dbReference type="ARBA" id="ARBA00023008"/>
    </source>
</evidence>
<name>A0A8H8R2A4_9HELO</name>